<dbReference type="PANTHER" id="PTHR38048:SF1">
    <property type="entry name" value="HEMERYTHRIN-LIKE DOMAIN-CONTAINING PROTEIN"/>
    <property type="match status" value="1"/>
</dbReference>
<name>A0A6A6GMY8_9PEZI</name>
<dbReference type="Gene3D" id="1.20.120.520">
    <property type="entry name" value="nmb1532 protein domain like"/>
    <property type="match status" value="1"/>
</dbReference>
<dbReference type="InterPro" id="IPR012312">
    <property type="entry name" value="Hemerythrin-like"/>
</dbReference>
<evidence type="ECO:0000259" key="1">
    <source>
        <dbReference type="Pfam" id="PF01814"/>
    </source>
</evidence>
<dbReference type="Proteomes" id="UP000799538">
    <property type="component" value="Unassembled WGS sequence"/>
</dbReference>
<feature type="domain" description="Hemerythrin-like" evidence="1">
    <location>
        <begin position="56"/>
        <end position="182"/>
    </location>
</feature>
<evidence type="ECO:0000313" key="2">
    <source>
        <dbReference type="EMBL" id="KAF2226988.1"/>
    </source>
</evidence>
<keyword evidence="3" id="KW-1185">Reference proteome</keyword>
<sequence length="204" mass="24264">MSFAARSSFSAVRRSQQLTRLRRLQPSLKDRPVQVRTKAKLPPLSDRDYKLYNRLAEQMDMYHNYFRQSWNMLYKSCEAGKRANGQSIRAFLNTGLQFCEHLEFHHGIEEAKVFPMLGRKMPAFRNKDELLGQHKQIHKGLDKMQKYVVECDSGERELRLSELKEIMDSFGKVLWEHLDDEVRTLGAENMRTFWTKEEMQRLYL</sequence>
<dbReference type="CDD" id="cd12108">
    <property type="entry name" value="Hr-like"/>
    <property type="match status" value="1"/>
</dbReference>
<dbReference type="AlphaFoldDB" id="A0A6A6GMY8"/>
<organism evidence="2 3">
    <name type="scientific">Elsinoe ampelina</name>
    <dbReference type="NCBI Taxonomy" id="302913"/>
    <lineage>
        <taxon>Eukaryota</taxon>
        <taxon>Fungi</taxon>
        <taxon>Dikarya</taxon>
        <taxon>Ascomycota</taxon>
        <taxon>Pezizomycotina</taxon>
        <taxon>Dothideomycetes</taxon>
        <taxon>Dothideomycetidae</taxon>
        <taxon>Myriangiales</taxon>
        <taxon>Elsinoaceae</taxon>
        <taxon>Elsinoe</taxon>
    </lineage>
</organism>
<proteinExistence type="predicted"/>
<gene>
    <name evidence="2" type="ORF">BDZ85DRAFT_272140</name>
</gene>
<dbReference type="Pfam" id="PF01814">
    <property type="entry name" value="Hemerythrin"/>
    <property type="match status" value="1"/>
</dbReference>
<evidence type="ECO:0000313" key="3">
    <source>
        <dbReference type="Proteomes" id="UP000799538"/>
    </source>
</evidence>
<dbReference type="OrthoDB" id="10044044at2759"/>
<dbReference type="EMBL" id="ML992502">
    <property type="protein sequence ID" value="KAF2226988.1"/>
    <property type="molecule type" value="Genomic_DNA"/>
</dbReference>
<reference evidence="3" key="1">
    <citation type="journal article" date="2020" name="Stud. Mycol.">
        <title>101 Dothideomycetes genomes: A test case for predicting lifestyles and emergence of pathogens.</title>
        <authorList>
            <person name="Haridas S."/>
            <person name="Albert R."/>
            <person name="Binder M."/>
            <person name="Bloem J."/>
            <person name="LaButti K."/>
            <person name="Salamov A."/>
            <person name="Andreopoulos B."/>
            <person name="Baker S."/>
            <person name="Barry K."/>
            <person name="Bills G."/>
            <person name="Bluhm B."/>
            <person name="Cannon C."/>
            <person name="Castanera R."/>
            <person name="Culley D."/>
            <person name="Daum C."/>
            <person name="Ezra D."/>
            <person name="Gonzalez J."/>
            <person name="Henrissat B."/>
            <person name="Kuo A."/>
            <person name="Liang C."/>
            <person name="Lipzen A."/>
            <person name="Lutzoni F."/>
            <person name="Magnuson J."/>
            <person name="Mondo S."/>
            <person name="Nolan M."/>
            <person name="Ohm R."/>
            <person name="Pangilinan J."/>
            <person name="Park H.-J."/>
            <person name="Ramirez L."/>
            <person name="Alfaro M."/>
            <person name="Sun H."/>
            <person name="Tritt A."/>
            <person name="Yoshinaga Y."/>
            <person name="Zwiers L.-H."/>
            <person name="Turgeon B."/>
            <person name="Goodwin S."/>
            <person name="Spatafora J."/>
            <person name="Crous P."/>
            <person name="Grigoriev I."/>
        </authorList>
    </citation>
    <scope>NUCLEOTIDE SEQUENCE [LARGE SCALE GENOMIC DNA]</scope>
    <source>
        <strain evidence="3">CECT 20119</strain>
    </source>
</reference>
<accession>A0A6A6GMY8</accession>
<protein>
    <recommendedName>
        <fullName evidence="1">Hemerythrin-like domain-containing protein</fullName>
    </recommendedName>
</protein>
<dbReference type="PANTHER" id="PTHR38048">
    <property type="entry name" value="EXPRESSED PROTEIN"/>
    <property type="match status" value="1"/>
</dbReference>
<dbReference type="InterPro" id="IPR053206">
    <property type="entry name" value="Dimeric_xanthone_biosynth"/>
</dbReference>